<feature type="compositionally biased region" description="Polar residues" evidence="6">
    <location>
        <begin position="618"/>
        <end position="635"/>
    </location>
</feature>
<name>A0A6V8HIQ3_TALPI</name>
<reference evidence="9" key="1">
    <citation type="journal article" date="2015" name="Genome Announc.">
        <title>Draft genome sequence of Talaromyces cellulolyticus strain Y-94, a source of lignocellulosic biomass-degrading enzymes.</title>
        <authorList>
            <person name="Fujii T."/>
            <person name="Koike H."/>
            <person name="Sawayama S."/>
            <person name="Yano S."/>
            <person name="Inoue H."/>
        </authorList>
    </citation>
    <scope>NUCLEOTIDE SEQUENCE [LARGE SCALE GENOMIC DNA]</scope>
    <source>
        <strain evidence="9">Y-94</strain>
    </source>
</reference>
<dbReference type="Proteomes" id="UP000053095">
    <property type="component" value="Unassembled WGS sequence"/>
</dbReference>
<evidence type="ECO:0000256" key="6">
    <source>
        <dbReference type="SAM" id="MobiDB-lite"/>
    </source>
</evidence>
<sequence length="678" mass="75731">MEDRRKRSSGDLFETCSAAETANAPKKRKVRKGTLSCWECKRRKIRCTFAALTDAICDGCRSRQTRCISQEFHDEVALPNKKVDRLSRVESLVEQLVNGKERSGMLASGQPGQGNTSANTSYPNDTQAGLHQPTGTDLNDVDRALIEAWPTQHDLDIILSVPVGVSVLLHGVICKSYSDYFSGAFPSPRQVLQLPSKNSHPVLVARRLLLLASFLQGIPPCFAGQLNGLSSDYKTIMSRVFDIATRLVTSNDELVSSLEGIECIMIESMYLNNAGNLRRAWLANRRAMGMAQMTGLHGNTKSSSMFLDDETRERIDPDYMWFRIVCTDRYLSLMLGLPQGSPEDMFASLHVLDYCMPVERMERLDSIAGGLILQRNTAERTDLAATHKIDKLLQEAAESMPPHWWVGSNLALVAQNNGKGFEESVRLMMQFAHYHLLVRLHLPYMLLPSSTNPSYDYSKLTAADASRAIITQYIAFYDIISAPAYCRGVDFIAFVASTTLCLAHIEARPEFENNVTVFRSLQHQRLRDRGLLERLLEIMKRMAVENSDVVARKISSILQPLLDIEDNSFKGSCYQICTAEAEQESHCLGKTSEDSHELRIQIPHFGTIIIERRPQNDTVSQTGNANSSFLQTVPSQGVDPEQAPSWLLDSIPGLELDIEDWALEGVDMALFSNLTGQN</sequence>
<evidence type="ECO:0000256" key="2">
    <source>
        <dbReference type="ARBA" id="ARBA00023015"/>
    </source>
</evidence>
<keyword evidence="5" id="KW-0539">Nucleus</keyword>
<keyword evidence="4" id="KW-0804">Transcription</keyword>
<evidence type="ECO:0000313" key="9">
    <source>
        <dbReference type="Proteomes" id="UP000053095"/>
    </source>
</evidence>
<gene>
    <name evidence="8" type="ORF">TCE0_034r12156</name>
</gene>
<dbReference type="InterPro" id="IPR001138">
    <property type="entry name" value="Zn2Cys6_DnaBD"/>
</dbReference>
<dbReference type="GO" id="GO:0003677">
    <property type="term" value="F:DNA binding"/>
    <property type="evidence" value="ECO:0007669"/>
    <property type="project" value="UniProtKB-KW"/>
</dbReference>
<dbReference type="GO" id="GO:0000981">
    <property type="term" value="F:DNA-binding transcription factor activity, RNA polymerase II-specific"/>
    <property type="evidence" value="ECO:0007669"/>
    <property type="project" value="InterPro"/>
</dbReference>
<dbReference type="Gene3D" id="4.10.240.10">
    <property type="entry name" value="Zn(2)-C6 fungal-type DNA-binding domain"/>
    <property type="match status" value="1"/>
</dbReference>
<dbReference type="GO" id="GO:0006351">
    <property type="term" value="P:DNA-templated transcription"/>
    <property type="evidence" value="ECO:0007669"/>
    <property type="project" value="InterPro"/>
</dbReference>
<comment type="caution">
    <text evidence="8">The sequence shown here is derived from an EMBL/GenBank/DDBJ whole genome shotgun (WGS) entry which is preliminary data.</text>
</comment>
<dbReference type="GO" id="GO:0008270">
    <property type="term" value="F:zinc ion binding"/>
    <property type="evidence" value="ECO:0007669"/>
    <property type="project" value="InterPro"/>
</dbReference>
<dbReference type="PANTHER" id="PTHR47840:SF1">
    <property type="entry name" value="ZN(II)2CYS6 TRANSCRIPTION FACTOR (EUROFUNG)"/>
    <property type="match status" value="1"/>
</dbReference>
<evidence type="ECO:0000256" key="4">
    <source>
        <dbReference type="ARBA" id="ARBA00023163"/>
    </source>
</evidence>
<protein>
    <recommendedName>
        <fullName evidence="7">Zn(2)-C6 fungal-type domain-containing protein</fullName>
    </recommendedName>
</protein>
<evidence type="ECO:0000313" key="8">
    <source>
        <dbReference type="EMBL" id="GAM40085.1"/>
    </source>
</evidence>
<dbReference type="PROSITE" id="PS00463">
    <property type="entry name" value="ZN2_CY6_FUNGAL_1"/>
    <property type="match status" value="1"/>
</dbReference>
<dbReference type="EMBL" id="DF933830">
    <property type="protein sequence ID" value="GAM40085.1"/>
    <property type="molecule type" value="Genomic_DNA"/>
</dbReference>
<feature type="domain" description="Zn(2)-C6 fungal-type" evidence="7">
    <location>
        <begin position="36"/>
        <end position="67"/>
    </location>
</feature>
<proteinExistence type="predicted"/>
<accession>A0A6V8HIQ3</accession>
<dbReference type="InterPro" id="IPR036864">
    <property type="entry name" value="Zn2-C6_fun-type_DNA-bd_sf"/>
</dbReference>
<dbReference type="InterPro" id="IPR007219">
    <property type="entry name" value="XnlR_reg_dom"/>
</dbReference>
<dbReference type="CDD" id="cd00067">
    <property type="entry name" value="GAL4"/>
    <property type="match status" value="1"/>
</dbReference>
<evidence type="ECO:0000256" key="1">
    <source>
        <dbReference type="ARBA" id="ARBA00022723"/>
    </source>
</evidence>
<dbReference type="AlphaFoldDB" id="A0A6V8HIQ3"/>
<keyword evidence="2" id="KW-0805">Transcription regulation</keyword>
<keyword evidence="9" id="KW-1185">Reference proteome</keyword>
<dbReference type="PANTHER" id="PTHR47840">
    <property type="entry name" value="ZN(II)2CYS6 TRANSCRIPTION FACTOR (EUROFUNG)-RELATED"/>
    <property type="match status" value="1"/>
</dbReference>
<feature type="region of interest" description="Disordered" evidence="6">
    <location>
        <begin position="618"/>
        <end position="638"/>
    </location>
</feature>
<feature type="region of interest" description="Disordered" evidence="6">
    <location>
        <begin position="100"/>
        <end position="134"/>
    </location>
</feature>
<evidence type="ECO:0000256" key="5">
    <source>
        <dbReference type="ARBA" id="ARBA00023242"/>
    </source>
</evidence>
<dbReference type="CDD" id="cd12148">
    <property type="entry name" value="fungal_TF_MHR"/>
    <property type="match status" value="1"/>
</dbReference>
<dbReference type="Pfam" id="PF04082">
    <property type="entry name" value="Fungal_trans"/>
    <property type="match status" value="1"/>
</dbReference>
<evidence type="ECO:0000259" key="7">
    <source>
        <dbReference type="PROSITE" id="PS00463"/>
    </source>
</evidence>
<keyword evidence="1" id="KW-0479">Metal-binding</keyword>
<organism evidence="8 9">
    <name type="scientific">Talaromyces pinophilus</name>
    <name type="common">Penicillium pinophilum</name>
    <dbReference type="NCBI Taxonomy" id="128442"/>
    <lineage>
        <taxon>Eukaryota</taxon>
        <taxon>Fungi</taxon>
        <taxon>Dikarya</taxon>
        <taxon>Ascomycota</taxon>
        <taxon>Pezizomycotina</taxon>
        <taxon>Eurotiomycetes</taxon>
        <taxon>Eurotiomycetidae</taxon>
        <taxon>Eurotiales</taxon>
        <taxon>Trichocomaceae</taxon>
        <taxon>Talaromyces</taxon>
        <taxon>Talaromyces sect. Talaromyces</taxon>
    </lineage>
</organism>
<keyword evidence="3" id="KW-0238">DNA-binding</keyword>
<feature type="compositionally biased region" description="Polar residues" evidence="6">
    <location>
        <begin position="113"/>
        <end position="134"/>
    </location>
</feature>
<evidence type="ECO:0000256" key="3">
    <source>
        <dbReference type="ARBA" id="ARBA00023125"/>
    </source>
</evidence>
<dbReference type="SUPFAM" id="SSF57701">
    <property type="entry name" value="Zn2/Cys6 DNA-binding domain"/>
    <property type="match status" value="1"/>
</dbReference>